<evidence type="ECO:0000313" key="3">
    <source>
        <dbReference type="Proteomes" id="UP001221142"/>
    </source>
</evidence>
<protein>
    <submittedName>
        <fullName evidence="2">Uncharacterized protein</fullName>
    </submittedName>
</protein>
<proteinExistence type="predicted"/>
<name>A0AAD7FNA6_9AGAR</name>
<comment type="caution">
    <text evidence="2">The sequence shown here is derived from an EMBL/GenBank/DDBJ whole genome shotgun (WGS) entry which is preliminary data.</text>
</comment>
<dbReference type="Proteomes" id="UP001221142">
    <property type="component" value="Unassembled WGS sequence"/>
</dbReference>
<organism evidence="2 3">
    <name type="scientific">Roridomyces roridus</name>
    <dbReference type="NCBI Taxonomy" id="1738132"/>
    <lineage>
        <taxon>Eukaryota</taxon>
        <taxon>Fungi</taxon>
        <taxon>Dikarya</taxon>
        <taxon>Basidiomycota</taxon>
        <taxon>Agaricomycotina</taxon>
        <taxon>Agaricomycetes</taxon>
        <taxon>Agaricomycetidae</taxon>
        <taxon>Agaricales</taxon>
        <taxon>Marasmiineae</taxon>
        <taxon>Mycenaceae</taxon>
        <taxon>Roridomyces</taxon>
    </lineage>
</organism>
<accession>A0AAD7FNA6</accession>
<sequence>MRTPPCPPARQPHWDHGPVVEAKAVEKSTISLSLPGFSQAIRLEGSRPADYQSPSLPSPFWPCQNQVPFALLSSYDFTPTVFVPRLVTLSRLSTQLFADFLSGEGSSWRSVLGSSAPSAVTASPIISAVHRVIDYLPHLTSTHPTVSLLPLACHRCPFASATRSSHRRWRWHFAFSPVENYICVYSLGSMGSPGCIRVAGMDGHSGISGQAMIARRGSPKCRPAAATPRTRASVYVTVSLTTEAGRRRATELAHSSQADDQGRVLGDERYRH</sequence>
<feature type="region of interest" description="Disordered" evidence="1">
    <location>
        <begin position="247"/>
        <end position="272"/>
    </location>
</feature>
<evidence type="ECO:0000256" key="1">
    <source>
        <dbReference type="SAM" id="MobiDB-lite"/>
    </source>
</evidence>
<reference evidence="2" key="1">
    <citation type="submission" date="2023-03" db="EMBL/GenBank/DDBJ databases">
        <title>Massive genome expansion in bonnet fungi (Mycena s.s.) driven by repeated elements and novel gene families across ecological guilds.</title>
        <authorList>
            <consortium name="Lawrence Berkeley National Laboratory"/>
            <person name="Harder C.B."/>
            <person name="Miyauchi S."/>
            <person name="Viragh M."/>
            <person name="Kuo A."/>
            <person name="Thoen E."/>
            <person name="Andreopoulos B."/>
            <person name="Lu D."/>
            <person name="Skrede I."/>
            <person name="Drula E."/>
            <person name="Henrissat B."/>
            <person name="Morin E."/>
            <person name="Kohler A."/>
            <person name="Barry K."/>
            <person name="LaButti K."/>
            <person name="Morin E."/>
            <person name="Salamov A."/>
            <person name="Lipzen A."/>
            <person name="Mereny Z."/>
            <person name="Hegedus B."/>
            <person name="Baldrian P."/>
            <person name="Stursova M."/>
            <person name="Weitz H."/>
            <person name="Taylor A."/>
            <person name="Grigoriev I.V."/>
            <person name="Nagy L.G."/>
            <person name="Martin F."/>
            <person name="Kauserud H."/>
        </authorList>
    </citation>
    <scope>NUCLEOTIDE SEQUENCE</scope>
    <source>
        <strain evidence="2">9284</strain>
    </source>
</reference>
<evidence type="ECO:0000313" key="2">
    <source>
        <dbReference type="EMBL" id="KAJ7633261.1"/>
    </source>
</evidence>
<dbReference type="EMBL" id="JARKIF010000008">
    <property type="protein sequence ID" value="KAJ7633261.1"/>
    <property type="molecule type" value="Genomic_DNA"/>
</dbReference>
<dbReference type="AlphaFoldDB" id="A0AAD7FNA6"/>
<feature type="compositionally biased region" description="Basic and acidic residues" evidence="1">
    <location>
        <begin position="260"/>
        <end position="272"/>
    </location>
</feature>
<gene>
    <name evidence="2" type="ORF">FB45DRAFT_1027355</name>
</gene>
<keyword evidence="3" id="KW-1185">Reference proteome</keyword>